<keyword evidence="6 7" id="KW-0961">Cell wall biogenesis/degradation</keyword>
<feature type="binding site" evidence="7">
    <location>
        <begin position="164"/>
        <end position="165"/>
    </location>
    <ligand>
        <name>UDP-N-acetyl-alpha-D-muramoyl-L-alanyl-D-glutamate</name>
        <dbReference type="ChEBI" id="CHEBI:83900"/>
    </ligand>
</feature>
<feature type="binding site" evidence="7">
    <location>
        <position position="469"/>
    </location>
    <ligand>
        <name>meso-2,6-diaminopimelate</name>
        <dbReference type="ChEBI" id="CHEBI:57791"/>
    </ligand>
</feature>
<feature type="binding site" evidence="7">
    <location>
        <begin position="122"/>
        <end position="128"/>
    </location>
    <ligand>
        <name>ATP</name>
        <dbReference type="ChEBI" id="CHEBI:30616"/>
    </ligand>
</feature>
<dbReference type="InterPro" id="IPR036565">
    <property type="entry name" value="Mur-like_cat_sf"/>
</dbReference>
<keyword evidence="3 7" id="KW-0133">Cell shape</keyword>
<evidence type="ECO:0000256" key="1">
    <source>
        <dbReference type="ARBA" id="ARBA00005898"/>
    </source>
</evidence>
<proteinExistence type="inferred from homology"/>
<dbReference type="NCBIfam" id="NF001124">
    <property type="entry name" value="PRK00139.1-2"/>
    <property type="match status" value="1"/>
</dbReference>
<comment type="caution">
    <text evidence="7">Lacks conserved residue(s) required for the propagation of feature annotation.</text>
</comment>
<keyword evidence="4 7" id="KW-0573">Peptidoglycan synthesis</keyword>
<dbReference type="InterPro" id="IPR013221">
    <property type="entry name" value="Mur_ligase_cen"/>
</dbReference>
<dbReference type="Gene3D" id="3.40.1390.10">
    <property type="entry name" value="MurE/MurF, N-terminal domain"/>
    <property type="match status" value="1"/>
</dbReference>
<evidence type="ECO:0000256" key="6">
    <source>
        <dbReference type="ARBA" id="ARBA00023316"/>
    </source>
</evidence>
<dbReference type="PANTHER" id="PTHR23135">
    <property type="entry name" value="MUR LIGASE FAMILY MEMBER"/>
    <property type="match status" value="1"/>
</dbReference>
<name>A0ABV5HN82_9VIBR</name>
<comment type="cofactor">
    <cofactor evidence="7">
        <name>Mg(2+)</name>
        <dbReference type="ChEBI" id="CHEBI:18420"/>
    </cofactor>
</comment>
<protein>
    <recommendedName>
        <fullName evidence="7">UDP-N-acetylmuramoyl-L-alanyl-D-glutamate--2,6-diaminopimelate ligase</fullName>
        <ecNumber evidence="7">6.3.2.13</ecNumber>
    </recommendedName>
    <alternativeName>
        <fullName evidence="7">Meso-A2pm-adding enzyme</fullName>
    </alternativeName>
    <alternativeName>
        <fullName evidence="7">Meso-diaminopimelate-adding enzyme</fullName>
    </alternativeName>
    <alternativeName>
        <fullName evidence="7">UDP-MurNAc-L-Ala-D-Glu:meso-diaminopimelate ligase</fullName>
    </alternativeName>
    <alternativeName>
        <fullName evidence="7">UDP-MurNAc-tripeptide synthetase</fullName>
    </alternativeName>
    <alternativeName>
        <fullName evidence="7">UDP-N-acetylmuramyl-tripeptide synthetase</fullName>
    </alternativeName>
</protein>
<dbReference type="InterPro" id="IPR036615">
    <property type="entry name" value="Mur_ligase_C_dom_sf"/>
</dbReference>
<feature type="modified residue" description="N6-carboxylysine" evidence="7">
    <location>
        <position position="231"/>
    </location>
</feature>
<dbReference type="EMBL" id="JBHMEP010000001">
    <property type="protein sequence ID" value="MFB9135192.1"/>
    <property type="molecule type" value="Genomic_DNA"/>
</dbReference>
<evidence type="ECO:0000256" key="3">
    <source>
        <dbReference type="ARBA" id="ARBA00022960"/>
    </source>
</evidence>
<dbReference type="RefSeq" id="WP_390191586.1">
    <property type="nucleotide sequence ID" value="NZ_JBHMEP010000001.1"/>
</dbReference>
<dbReference type="NCBIfam" id="NF001126">
    <property type="entry name" value="PRK00139.1-4"/>
    <property type="match status" value="1"/>
</dbReference>
<evidence type="ECO:0000259" key="9">
    <source>
        <dbReference type="Pfam" id="PF01225"/>
    </source>
</evidence>
<evidence type="ECO:0000256" key="5">
    <source>
        <dbReference type="ARBA" id="ARBA00023306"/>
    </source>
</evidence>
<reference evidence="12 13" key="1">
    <citation type="submission" date="2024-09" db="EMBL/GenBank/DDBJ databases">
        <authorList>
            <person name="Sun Q."/>
            <person name="Mori K."/>
        </authorList>
    </citation>
    <scope>NUCLEOTIDE SEQUENCE [LARGE SCALE GENOMIC DNA]</scope>
    <source>
        <strain evidence="12 13">CECT 8064</strain>
    </source>
</reference>
<dbReference type="SUPFAM" id="SSF53244">
    <property type="entry name" value="MurD-like peptide ligases, peptide-binding domain"/>
    <property type="match status" value="1"/>
</dbReference>
<dbReference type="InterPro" id="IPR005761">
    <property type="entry name" value="UDP-N-AcMur-Glu-dNH2Pim_ligase"/>
</dbReference>
<feature type="binding site" evidence="7">
    <location>
        <position position="36"/>
    </location>
    <ligand>
        <name>UDP-N-acetyl-alpha-D-muramoyl-L-alanyl-D-glutamate</name>
        <dbReference type="ChEBI" id="CHEBI:83900"/>
    </ligand>
</feature>
<keyword evidence="7" id="KW-0460">Magnesium</keyword>
<keyword evidence="7" id="KW-0963">Cytoplasm</keyword>
<evidence type="ECO:0000256" key="4">
    <source>
        <dbReference type="ARBA" id="ARBA00022984"/>
    </source>
</evidence>
<feature type="domain" description="Mur ligase central" evidence="11">
    <location>
        <begin position="120"/>
        <end position="321"/>
    </location>
</feature>
<dbReference type="EC" id="6.3.2.13" evidence="7"/>
<feature type="binding site" evidence="7">
    <location>
        <position position="394"/>
    </location>
    <ligand>
        <name>meso-2,6-diaminopimelate</name>
        <dbReference type="ChEBI" id="CHEBI:57791"/>
    </ligand>
</feature>
<comment type="subcellular location">
    <subcellularLocation>
        <location evidence="7 8">Cytoplasm</location>
    </subcellularLocation>
</comment>
<keyword evidence="5 7" id="KW-0131">Cell cycle</keyword>
<evidence type="ECO:0000313" key="13">
    <source>
        <dbReference type="Proteomes" id="UP001589645"/>
    </source>
</evidence>
<organism evidence="12 13">
    <name type="scientific">Vibrio olivae</name>
    <dbReference type="NCBI Taxonomy" id="1243002"/>
    <lineage>
        <taxon>Bacteria</taxon>
        <taxon>Pseudomonadati</taxon>
        <taxon>Pseudomonadota</taxon>
        <taxon>Gammaproteobacteria</taxon>
        <taxon>Vibrionales</taxon>
        <taxon>Vibrionaceae</taxon>
        <taxon>Vibrio</taxon>
    </lineage>
</organism>
<keyword evidence="7 12" id="KW-0436">Ligase</keyword>
<feature type="binding site" evidence="7">
    <location>
        <position position="197"/>
    </location>
    <ligand>
        <name>UDP-N-acetyl-alpha-D-muramoyl-L-alanyl-D-glutamate</name>
        <dbReference type="ChEBI" id="CHEBI:83900"/>
    </ligand>
</feature>
<comment type="caution">
    <text evidence="12">The sequence shown here is derived from an EMBL/GenBank/DDBJ whole genome shotgun (WGS) entry which is preliminary data.</text>
</comment>
<accession>A0ABV5HN82</accession>
<feature type="binding site" evidence="7">
    <location>
        <position position="34"/>
    </location>
    <ligand>
        <name>UDP-N-acetyl-alpha-D-muramoyl-L-alanyl-D-glutamate</name>
        <dbReference type="ChEBI" id="CHEBI:83900"/>
    </ligand>
</feature>
<dbReference type="Gene3D" id="3.40.1190.10">
    <property type="entry name" value="Mur-like, catalytic domain"/>
    <property type="match status" value="1"/>
</dbReference>
<dbReference type="Pfam" id="PF01225">
    <property type="entry name" value="Mur_ligase"/>
    <property type="match status" value="1"/>
</dbReference>
<keyword evidence="7" id="KW-0067">ATP-binding</keyword>
<dbReference type="InterPro" id="IPR000713">
    <property type="entry name" value="Mur_ligase_N"/>
</dbReference>
<keyword evidence="13" id="KW-1185">Reference proteome</keyword>
<evidence type="ECO:0000256" key="8">
    <source>
        <dbReference type="RuleBase" id="RU004135"/>
    </source>
</evidence>
<evidence type="ECO:0000259" key="10">
    <source>
        <dbReference type="Pfam" id="PF02875"/>
    </source>
</evidence>
<feature type="domain" description="Mur ligase N-terminal catalytic" evidence="9">
    <location>
        <begin position="33"/>
        <end position="107"/>
    </location>
</feature>
<keyword evidence="7" id="KW-0547">Nucleotide-binding</keyword>
<feature type="binding site" evidence="7">
    <location>
        <position position="191"/>
    </location>
    <ligand>
        <name>UDP-N-acetyl-alpha-D-muramoyl-L-alanyl-D-glutamate</name>
        <dbReference type="ChEBI" id="CHEBI:83900"/>
    </ligand>
</feature>
<dbReference type="SUPFAM" id="SSF63418">
    <property type="entry name" value="MurE/MurF N-terminal domain"/>
    <property type="match status" value="1"/>
</dbReference>
<comment type="PTM">
    <text evidence="7">Carboxylation is probably crucial for Mg(2+) binding and, consequently, for the gamma-phosphate positioning of ATP.</text>
</comment>
<evidence type="ECO:0000313" key="12">
    <source>
        <dbReference type="EMBL" id="MFB9135192.1"/>
    </source>
</evidence>
<evidence type="ECO:0000256" key="2">
    <source>
        <dbReference type="ARBA" id="ARBA00022618"/>
    </source>
</evidence>
<dbReference type="NCBIfam" id="TIGR01085">
    <property type="entry name" value="murE"/>
    <property type="match status" value="1"/>
</dbReference>
<comment type="catalytic activity">
    <reaction evidence="7">
        <text>UDP-N-acetyl-alpha-D-muramoyl-L-alanyl-D-glutamate + meso-2,6-diaminopimelate + ATP = UDP-N-acetyl-alpha-D-muramoyl-L-alanyl-gamma-D-glutamyl-meso-2,6-diaminopimelate + ADP + phosphate + H(+)</text>
        <dbReference type="Rhea" id="RHEA:23676"/>
        <dbReference type="ChEBI" id="CHEBI:15378"/>
        <dbReference type="ChEBI" id="CHEBI:30616"/>
        <dbReference type="ChEBI" id="CHEBI:43474"/>
        <dbReference type="ChEBI" id="CHEBI:57791"/>
        <dbReference type="ChEBI" id="CHEBI:83900"/>
        <dbReference type="ChEBI" id="CHEBI:83905"/>
        <dbReference type="ChEBI" id="CHEBI:456216"/>
        <dbReference type="EC" id="6.3.2.13"/>
    </reaction>
</comment>
<dbReference type="NCBIfam" id="NF001123">
    <property type="entry name" value="PRK00139.1-1"/>
    <property type="match status" value="1"/>
</dbReference>
<feature type="binding site" evidence="7">
    <location>
        <position position="163"/>
    </location>
    <ligand>
        <name>UDP-N-acetyl-alpha-D-muramoyl-L-alanyl-D-glutamate</name>
        <dbReference type="ChEBI" id="CHEBI:83900"/>
    </ligand>
</feature>
<feature type="domain" description="Mur ligase C-terminal" evidence="10">
    <location>
        <begin position="345"/>
        <end position="471"/>
    </location>
</feature>
<feature type="binding site" evidence="7">
    <location>
        <position position="199"/>
    </location>
    <ligand>
        <name>UDP-N-acetyl-alpha-D-muramoyl-L-alanyl-D-glutamate</name>
        <dbReference type="ChEBI" id="CHEBI:83900"/>
    </ligand>
</feature>
<comment type="pathway">
    <text evidence="7 8">Cell wall biogenesis; peptidoglycan biosynthesis.</text>
</comment>
<dbReference type="Gene3D" id="3.90.190.20">
    <property type="entry name" value="Mur ligase, C-terminal domain"/>
    <property type="match status" value="1"/>
</dbReference>
<gene>
    <name evidence="7 12" type="primary">murE</name>
    <name evidence="12" type="ORF">ACFFUV_09470</name>
</gene>
<dbReference type="Pfam" id="PF08245">
    <property type="entry name" value="Mur_ligase_M"/>
    <property type="match status" value="1"/>
</dbReference>
<dbReference type="InterPro" id="IPR035911">
    <property type="entry name" value="MurE/MurF_N"/>
</dbReference>
<evidence type="ECO:0000259" key="11">
    <source>
        <dbReference type="Pfam" id="PF08245"/>
    </source>
</evidence>
<dbReference type="SUPFAM" id="SSF53623">
    <property type="entry name" value="MurD-like peptide ligases, catalytic domain"/>
    <property type="match status" value="1"/>
</dbReference>
<dbReference type="GO" id="GO:0008765">
    <property type="term" value="F:UDP-N-acetylmuramoylalanyl-D-glutamate-2,6-diaminopimelate ligase activity"/>
    <property type="evidence" value="ECO:0007669"/>
    <property type="project" value="UniProtKB-EC"/>
</dbReference>
<dbReference type="Proteomes" id="UP001589645">
    <property type="component" value="Unassembled WGS sequence"/>
</dbReference>
<feature type="short sequence motif" description="Meso-diaminopimelate recognition motif" evidence="7">
    <location>
        <begin position="418"/>
        <end position="421"/>
    </location>
</feature>
<evidence type="ECO:0000256" key="7">
    <source>
        <dbReference type="HAMAP-Rule" id="MF_00208"/>
    </source>
</evidence>
<dbReference type="PANTHER" id="PTHR23135:SF4">
    <property type="entry name" value="UDP-N-ACETYLMURAMOYL-L-ALANYL-D-GLUTAMATE--2,6-DIAMINOPIMELATE LIGASE MURE HOMOLOG, CHLOROPLASTIC"/>
    <property type="match status" value="1"/>
</dbReference>
<dbReference type="InterPro" id="IPR004101">
    <property type="entry name" value="Mur_ligase_C"/>
</dbReference>
<sequence length="499" mass="54223">MTDTYPLTLGELIAPWCDISTSEAAHIAVCDLQLDSRQVRPQSIFVAIKGHASDGRAFIPAAVEKGASAVLAQADDKHLHGTIDRTYPHTPIIYIEKLNRCLSALALRCYPLTSNQLIAVTGTNGKTTITQLIAQWLELVDKKAAVMGTTGNGFLSDLQPAVNTTGSAIDIAQTLSHLQDCGAQYTALEVSSHGLVQGRVSALPFKVGLFSNLSRDHLDYHGSMQEYAKAKMSLFTEHHCQQAVINLDDKVGLEWATHLREVIGVSLTEPHPKLESQVYATSVEYSEQGISLSFSGCFGDGTLTAPLIGQFNASNLLMALTSLMALGFNKSQLLACATQLKPVIGRMELFQAPSKAKVVIDYAHTPDALEKALSALRVHCQGQLWVIFGCGGDRDRGKRPMMAEIAERLADRTILTDDNPRSESPAAIIEDMKQGLNAPHKAVVEHNRFRALAFALEQASENDIVLLAGKGHEDYQVIGNQTVHYSDRESAAQLLEIML</sequence>
<dbReference type="HAMAP" id="MF_00208">
    <property type="entry name" value="MurE"/>
    <property type="match status" value="1"/>
</dbReference>
<keyword evidence="2 7" id="KW-0132">Cell division</keyword>
<dbReference type="Pfam" id="PF02875">
    <property type="entry name" value="Mur_ligase_C"/>
    <property type="match status" value="1"/>
</dbReference>
<feature type="binding site" evidence="7">
    <location>
        <begin position="418"/>
        <end position="421"/>
    </location>
    <ligand>
        <name>meso-2,6-diaminopimelate</name>
        <dbReference type="ChEBI" id="CHEBI:57791"/>
    </ligand>
</feature>
<comment type="similarity">
    <text evidence="1 7">Belongs to the MurCDEF family. MurE subfamily.</text>
</comment>
<feature type="binding site" evidence="7">
    <location>
        <position position="473"/>
    </location>
    <ligand>
        <name>meso-2,6-diaminopimelate</name>
        <dbReference type="ChEBI" id="CHEBI:57791"/>
    </ligand>
</feature>
<comment type="function">
    <text evidence="7">Catalyzes the addition of meso-diaminopimelic acid to the nucleotide precursor UDP-N-acetylmuramoyl-L-alanyl-D-glutamate (UMAG) in the biosynthesis of bacterial cell-wall peptidoglycan.</text>
</comment>